<dbReference type="InterPro" id="IPR017998">
    <property type="entry name" value="Chaperone_TCP-1"/>
</dbReference>
<evidence type="ECO:0000313" key="7">
    <source>
        <dbReference type="Proteomes" id="UP000608579"/>
    </source>
</evidence>
<gene>
    <name evidence="6" type="ORF">EYH45_04700</name>
</gene>
<sequence length="302" mass="33452">NSPKAIKDFLDEETEILRRMSEKIKSTGANVVFRQKSIDDKLLYFLGRAGVMAVRGVHKKDFEMLAKATHAKIAVNIEELTPEHLGYAGLVEERDIGAETWVFVEKCNNPGSVSILIRGSMYKWAEEIKNRVKDAITNLSLVIEERKVVAGGGALEVEAAKELRKYSLSLKTKEQLAVQAFADALESIPRTLAANSGFDVLDVISNIRAAHDKGITTAGIDVKDGKVKNMLEAGVVDPLKVKEIVWKAAAEVVCSIIRIDEIVWAAKRPWSERPKLSERSVEWAREGMIGQPGSYPTYGEPY</sequence>
<dbReference type="InterPro" id="IPR002423">
    <property type="entry name" value="Cpn60/GroEL/TCP-1"/>
</dbReference>
<feature type="non-terminal residue" evidence="6">
    <location>
        <position position="1"/>
    </location>
</feature>
<dbReference type="PANTHER" id="PTHR11353">
    <property type="entry name" value="CHAPERONIN"/>
    <property type="match status" value="1"/>
</dbReference>
<dbReference type="PRINTS" id="PR00304">
    <property type="entry name" value="TCOMPLEXTCP1"/>
</dbReference>
<dbReference type="SUPFAM" id="SSF52029">
    <property type="entry name" value="GroEL apical domain-like"/>
    <property type="match status" value="1"/>
</dbReference>
<name>A0A832ZVY6_CALS0</name>
<evidence type="ECO:0000256" key="1">
    <source>
        <dbReference type="ARBA" id="ARBA00008020"/>
    </source>
</evidence>
<dbReference type="AlphaFoldDB" id="A0A832ZVY6"/>
<dbReference type="SUPFAM" id="SSF48592">
    <property type="entry name" value="GroEL equatorial domain-like"/>
    <property type="match status" value="1"/>
</dbReference>
<comment type="similarity">
    <text evidence="1 5">Belongs to the TCP-1 chaperonin family.</text>
</comment>
<dbReference type="Pfam" id="PF00118">
    <property type="entry name" value="Cpn60_TCP1"/>
    <property type="match status" value="1"/>
</dbReference>
<evidence type="ECO:0000313" key="6">
    <source>
        <dbReference type="EMBL" id="HIQ29846.1"/>
    </source>
</evidence>
<dbReference type="Gene3D" id="1.10.560.10">
    <property type="entry name" value="GroEL-like equatorial domain"/>
    <property type="match status" value="1"/>
</dbReference>
<reference evidence="6" key="1">
    <citation type="journal article" date="2020" name="ISME J.">
        <title>Gammaproteobacteria mediating utilization of methyl-, sulfur- and petroleum organic compounds in deep ocean hydrothermal plumes.</title>
        <authorList>
            <person name="Zhou Z."/>
            <person name="Liu Y."/>
            <person name="Pan J."/>
            <person name="Cron B.R."/>
            <person name="Toner B.M."/>
            <person name="Anantharaman K."/>
            <person name="Breier J.A."/>
            <person name="Dick G.J."/>
            <person name="Li M."/>
        </authorList>
    </citation>
    <scope>NUCLEOTIDE SEQUENCE</scope>
    <source>
        <strain evidence="6">SZUA-1515</strain>
    </source>
</reference>
<dbReference type="Proteomes" id="UP000608579">
    <property type="component" value="Unassembled WGS sequence"/>
</dbReference>
<dbReference type="GO" id="GO:0140662">
    <property type="term" value="F:ATP-dependent protein folding chaperone"/>
    <property type="evidence" value="ECO:0007669"/>
    <property type="project" value="InterPro"/>
</dbReference>
<accession>A0A832ZVY6</accession>
<dbReference type="Gene3D" id="3.50.7.10">
    <property type="entry name" value="GroEL"/>
    <property type="match status" value="1"/>
</dbReference>
<keyword evidence="2 5" id="KW-0547">Nucleotide-binding</keyword>
<comment type="caution">
    <text evidence="6">The sequence shown here is derived from an EMBL/GenBank/DDBJ whole genome shotgun (WGS) entry which is preliminary data.</text>
</comment>
<evidence type="ECO:0000256" key="4">
    <source>
        <dbReference type="ARBA" id="ARBA00023186"/>
    </source>
</evidence>
<evidence type="ECO:0000256" key="5">
    <source>
        <dbReference type="RuleBase" id="RU004187"/>
    </source>
</evidence>
<evidence type="ECO:0000256" key="2">
    <source>
        <dbReference type="ARBA" id="ARBA00022741"/>
    </source>
</evidence>
<protein>
    <submittedName>
        <fullName evidence="6">Thermosome subunit</fullName>
    </submittedName>
</protein>
<proteinExistence type="inferred from homology"/>
<keyword evidence="4 5" id="KW-0143">Chaperone</keyword>
<dbReference type="Gene3D" id="3.30.260.10">
    <property type="entry name" value="TCP-1-like chaperonin intermediate domain"/>
    <property type="match status" value="1"/>
</dbReference>
<dbReference type="InterPro" id="IPR027409">
    <property type="entry name" value="GroEL-like_apical_dom_sf"/>
</dbReference>
<dbReference type="InterPro" id="IPR027413">
    <property type="entry name" value="GROEL-like_equatorial_sf"/>
</dbReference>
<evidence type="ECO:0000256" key="3">
    <source>
        <dbReference type="ARBA" id="ARBA00022840"/>
    </source>
</evidence>
<dbReference type="GO" id="GO:0005524">
    <property type="term" value="F:ATP binding"/>
    <property type="evidence" value="ECO:0007669"/>
    <property type="project" value="UniProtKB-KW"/>
</dbReference>
<keyword evidence="3 5" id="KW-0067">ATP-binding</keyword>
<organism evidence="6 7">
    <name type="scientific">Caldiarchaeum subterraneum</name>
    <dbReference type="NCBI Taxonomy" id="311458"/>
    <lineage>
        <taxon>Archaea</taxon>
        <taxon>Nitrososphaerota</taxon>
        <taxon>Candidatus Caldarchaeales</taxon>
        <taxon>Candidatus Caldarchaeaceae</taxon>
        <taxon>Candidatus Caldarchaeum</taxon>
    </lineage>
</organism>
<dbReference type="EMBL" id="DQVM01000090">
    <property type="protein sequence ID" value="HIQ29846.1"/>
    <property type="molecule type" value="Genomic_DNA"/>
</dbReference>
<dbReference type="InterPro" id="IPR027410">
    <property type="entry name" value="TCP-1-like_intermed_sf"/>
</dbReference>